<proteinExistence type="predicted"/>
<dbReference type="RefSeq" id="WP_126695280.1">
    <property type="nucleotide sequence ID" value="NZ_RXOF01000015.1"/>
</dbReference>
<reference evidence="2 3" key="1">
    <citation type="submission" date="2018-12" db="EMBL/GenBank/DDBJ databases">
        <title>Hymenobacter gummosus sp. nov., isolated from a spring.</title>
        <authorList>
            <person name="Nie L."/>
        </authorList>
    </citation>
    <scope>NUCLEOTIDE SEQUENCE [LARGE SCALE GENOMIC DNA]</scope>
    <source>
        <strain evidence="2 3">KCTC 52166</strain>
    </source>
</reference>
<accession>A0A3S0J746</accession>
<comment type="caution">
    <text evidence="2">The sequence shown here is derived from an EMBL/GenBank/DDBJ whole genome shotgun (WGS) entry which is preliminary data.</text>
</comment>
<name>A0A3S0J746_9BACT</name>
<gene>
    <name evidence="2" type="ORF">EJV47_21525</name>
</gene>
<evidence type="ECO:0000313" key="2">
    <source>
        <dbReference type="EMBL" id="RTQ46535.1"/>
    </source>
</evidence>
<feature type="signal peptide" evidence="1">
    <location>
        <begin position="1"/>
        <end position="20"/>
    </location>
</feature>
<protein>
    <submittedName>
        <fullName evidence="2">T9SS type A sorting domain-containing protein</fullName>
    </submittedName>
</protein>
<keyword evidence="3" id="KW-1185">Reference proteome</keyword>
<evidence type="ECO:0000256" key="1">
    <source>
        <dbReference type="SAM" id="SignalP"/>
    </source>
</evidence>
<keyword evidence="1" id="KW-0732">Signal</keyword>
<evidence type="ECO:0000313" key="3">
    <source>
        <dbReference type="Proteomes" id="UP000282184"/>
    </source>
</evidence>
<dbReference type="OrthoDB" id="872524at2"/>
<organism evidence="2 3">
    <name type="scientific">Hymenobacter gummosus</name>
    <dbReference type="NCBI Taxonomy" id="1776032"/>
    <lineage>
        <taxon>Bacteria</taxon>
        <taxon>Pseudomonadati</taxon>
        <taxon>Bacteroidota</taxon>
        <taxon>Cytophagia</taxon>
        <taxon>Cytophagales</taxon>
        <taxon>Hymenobacteraceae</taxon>
        <taxon>Hymenobacter</taxon>
    </lineage>
</organism>
<feature type="chain" id="PRO_5018652463" evidence="1">
    <location>
        <begin position="21"/>
        <end position="389"/>
    </location>
</feature>
<dbReference type="Proteomes" id="UP000282184">
    <property type="component" value="Unassembled WGS sequence"/>
</dbReference>
<sequence length="389" mass="41184">MKHAYFLGLAGLLTAGAAQAQITITQSNFPATAATVERMQDANPTGLTAPTAGANQTWNYSAATFTGNVQQETYIAPPANAAFPTATRAYTYQVDFGPVAVNGVQYQSLNANGLQDLGFALPEQRISLRALTFGPNDSLIIPAQARPYTNTYLVKFPLTTGTVQVNSYRSVATGVVTVALAGLTRTRMRIVQRVIQRDSVAGWGTLRVPAVPTGGTAAIPVLLRRTRFVQIDSLYEGSAPASPTVLALLNIQQGQVTRGYSDQFFRENSAQPLVFFFYTNSTYQTVDFAQFSRETNLVTSSRAGLAAQVGGVVAYPNPVAGQPLTIALGNGQRRAVQLTVRDLSGRSIRTAPATTGQPSEVLSGLAAGTYVVDVVAADGARSALKVAVQ</sequence>
<dbReference type="InterPro" id="IPR026444">
    <property type="entry name" value="Secre_tail"/>
</dbReference>
<dbReference type="EMBL" id="RXOF01000015">
    <property type="protein sequence ID" value="RTQ46535.1"/>
    <property type="molecule type" value="Genomic_DNA"/>
</dbReference>
<dbReference type="NCBIfam" id="TIGR04183">
    <property type="entry name" value="Por_Secre_tail"/>
    <property type="match status" value="1"/>
</dbReference>
<dbReference type="AlphaFoldDB" id="A0A3S0J746"/>